<keyword evidence="2" id="KW-1185">Reference proteome</keyword>
<dbReference type="EMBL" id="SKBM01000046">
    <property type="protein sequence ID" value="TCZ52785.1"/>
    <property type="molecule type" value="Genomic_DNA"/>
</dbReference>
<protein>
    <recommendedName>
        <fullName evidence="3">DUF4398 domain-containing protein</fullName>
    </recommendedName>
</protein>
<dbReference type="Proteomes" id="UP000295023">
    <property type="component" value="Unassembled WGS sequence"/>
</dbReference>
<accession>A0A4R4D5R9</accession>
<evidence type="ECO:0000313" key="2">
    <source>
        <dbReference type="Proteomes" id="UP000295023"/>
    </source>
</evidence>
<gene>
    <name evidence="1" type="ORF">EXY23_25895</name>
</gene>
<evidence type="ECO:0008006" key="3">
    <source>
        <dbReference type="Google" id="ProtNLM"/>
    </source>
</evidence>
<comment type="caution">
    <text evidence="1">The sequence shown here is derived from an EMBL/GenBank/DDBJ whole genome shotgun (WGS) entry which is preliminary data.</text>
</comment>
<reference evidence="1 2" key="1">
    <citation type="submission" date="2019-03" db="EMBL/GenBank/DDBJ databases">
        <title>Paracraurococcus aquatilis NE82 genome sequence.</title>
        <authorList>
            <person name="Zhao Y."/>
            <person name="Du Z."/>
        </authorList>
    </citation>
    <scope>NUCLEOTIDE SEQUENCE [LARGE SCALE GENOMIC DNA]</scope>
    <source>
        <strain evidence="1 2">NE82</strain>
    </source>
</reference>
<name>A0A4R4D5R9_9PROT</name>
<sequence>MLLLAAGARAATEAEAGAALRAAEQQQAEAARLRNRWIPAEAALKAAREALRTRDYDRATELAGRAEALARRSVEQAREQETAWRDAVIR</sequence>
<organism evidence="1 2">
    <name type="scientific">Roseicella aquatilis</name>
    <dbReference type="NCBI Taxonomy" id="2527868"/>
    <lineage>
        <taxon>Bacteria</taxon>
        <taxon>Pseudomonadati</taxon>
        <taxon>Pseudomonadota</taxon>
        <taxon>Alphaproteobacteria</taxon>
        <taxon>Acetobacterales</taxon>
        <taxon>Roseomonadaceae</taxon>
        <taxon>Roseicella</taxon>
    </lineage>
</organism>
<dbReference type="AlphaFoldDB" id="A0A4R4D5R9"/>
<evidence type="ECO:0000313" key="1">
    <source>
        <dbReference type="EMBL" id="TCZ52785.1"/>
    </source>
</evidence>
<proteinExistence type="predicted"/>